<dbReference type="AlphaFoldDB" id="A0A2U2XE81"/>
<dbReference type="PROSITE" id="PS51257">
    <property type="entry name" value="PROKAR_LIPOPROTEIN"/>
    <property type="match status" value="1"/>
</dbReference>
<dbReference type="EMBL" id="QFRJ01000003">
    <property type="protein sequence ID" value="PWH86116.1"/>
    <property type="molecule type" value="Genomic_DNA"/>
</dbReference>
<accession>A0A2U2XE81</accession>
<dbReference type="Proteomes" id="UP000245370">
    <property type="component" value="Unassembled WGS sequence"/>
</dbReference>
<evidence type="ECO:0000313" key="2">
    <source>
        <dbReference type="EMBL" id="PWH86116.1"/>
    </source>
</evidence>
<reference evidence="2 3" key="2">
    <citation type="submission" date="2018-05" db="EMBL/GenBank/DDBJ databases">
        <authorList>
            <person name="Lanie J.A."/>
            <person name="Ng W.-L."/>
            <person name="Kazmierczak K.M."/>
            <person name="Andrzejewski T.M."/>
            <person name="Davidsen T.M."/>
            <person name="Wayne K.J."/>
            <person name="Tettelin H."/>
            <person name="Glass J.I."/>
            <person name="Rusch D."/>
            <person name="Podicherti R."/>
            <person name="Tsui H.-C.T."/>
            <person name="Winkler M.E."/>
        </authorList>
    </citation>
    <scope>NUCLEOTIDE SEQUENCE [LARGE SCALE GENOMIC DNA]</scope>
    <source>
        <strain evidence="2 3">C305</strain>
    </source>
</reference>
<dbReference type="InterPro" id="IPR012338">
    <property type="entry name" value="Beta-lactam/transpept-like"/>
</dbReference>
<keyword evidence="3" id="KW-1185">Reference proteome</keyword>
<feature type="domain" description="Beta-lactamase-related" evidence="1">
    <location>
        <begin position="48"/>
        <end position="373"/>
    </location>
</feature>
<sequence>MKNILFLLLIASFTIVTQSCKKKTIDPIVLPETSEEENSDIKAFNTYLTAQLNTLNIPGISVTISKKDKILYNDQIGKANIQNNEALTKDHLFLMASASKIVTATALLQLNEYGHFALDDDINNHLPFAVSNPNSTTPITFRMLLTQSSGIADGSALENLYYEDYDSPLPLDYFVEEYLLPNGTFYNASENFKNFEPGTDYESSQAATTLMAYLVEQISSQDFHLYCENKIFTPMGMTQTYWKLNRAKQSGFPLASPYTFSNGQFNPLENYTVTHYPSIGLRTTGKDFMKLVSALSNDGYYNNIHVLDETTVDEMFTSQIPTINNQIGYHVTLLDPVNFLWGDDRSAKGASTIVAVGPYTELGIVIMTNEGNVDLNEILDEAYKLALKL</sequence>
<dbReference type="InterPro" id="IPR050789">
    <property type="entry name" value="Diverse_Enzym_Activities"/>
</dbReference>
<reference evidence="2 3" key="1">
    <citation type="submission" date="2018-05" db="EMBL/GenBank/DDBJ databases">
        <title>Brumimicrobium oceani sp. nov., isolated from coastal sediment.</title>
        <authorList>
            <person name="Kou Y."/>
        </authorList>
    </citation>
    <scope>NUCLEOTIDE SEQUENCE [LARGE SCALE GENOMIC DNA]</scope>
    <source>
        <strain evidence="2 3">C305</strain>
    </source>
</reference>
<comment type="caution">
    <text evidence="2">The sequence shown here is derived from an EMBL/GenBank/DDBJ whole genome shotgun (WGS) entry which is preliminary data.</text>
</comment>
<dbReference type="InterPro" id="IPR001466">
    <property type="entry name" value="Beta-lactam-related"/>
</dbReference>
<dbReference type="Gene3D" id="3.40.710.10">
    <property type="entry name" value="DD-peptidase/beta-lactamase superfamily"/>
    <property type="match status" value="1"/>
</dbReference>
<dbReference type="SUPFAM" id="SSF56601">
    <property type="entry name" value="beta-lactamase/transpeptidase-like"/>
    <property type="match status" value="1"/>
</dbReference>
<dbReference type="RefSeq" id="WP_109358925.1">
    <property type="nucleotide sequence ID" value="NZ_QFRJ01000003.1"/>
</dbReference>
<gene>
    <name evidence="2" type="ORF">DIT68_06055</name>
</gene>
<proteinExistence type="predicted"/>
<evidence type="ECO:0000313" key="3">
    <source>
        <dbReference type="Proteomes" id="UP000245370"/>
    </source>
</evidence>
<dbReference type="OrthoDB" id="846150at2"/>
<organism evidence="2 3">
    <name type="scientific">Brumimicrobium oceani</name>
    <dbReference type="NCBI Taxonomy" id="2100725"/>
    <lineage>
        <taxon>Bacteria</taxon>
        <taxon>Pseudomonadati</taxon>
        <taxon>Bacteroidota</taxon>
        <taxon>Flavobacteriia</taxon>
        <taxon>Flavobacteriales</taxon>
        <taxon>Crocinitomicaceae</taxon>
        <taxon>Brumimicrobium</taxon>
    </lineage>
</organism>
<dbReference type="PANTHER" id="PTHR43283">
    <property type="entry name" value="BETA-LACTAMASE-RELATED"/>
    <property type="match status" value="1"/>
</dbReference>
<dbReference type="Pfam" id="PF00144">
    <property type="entry name" value="Beta-lactamase"/>
    <property type="match status" value="1"/>
</dbReference>
<name>A0A2U2XE81_9FLAO</name>
<protein>
    <recommendedName>
        <fullName evidence="1">Beta-lactamase-related domain-containing protein</fullName>
    </recommendedName>
</protein>
<evidence type="ECO:0000259" key="1">
    <source>
        <dbReference type="Pfam" id="PF00144"/>
    </source>
</evidence>